<keyword evidence="2" id="KW-1185">Reference proteome</keyword>
<dbReference type="Proteomes" id="UP001374893">
    <property type="component" value="Chromosome"/>
</dbReference>
<dbReference type="RefSeq" id="WP_338689310.1">
    <property type="nucleotide sequence ID" value="NZ_AP024702.1"/>
</dbReference>
<sequence length="187" mass="20350">METTSPSLPAELGPILSGSKLGDALFTWLPGEQVPEPFRGLLVHDHDMTSELARFHGDSINLTVLRSQEKDGLYLREVTLHAARCGKPVEYGLIAILLESFPEDLRPRILAGSTPLGAILNESGLAYGSEPQGFFHIPTERLSSIFPESSGGANLFGRYNHLVRDDGRCLARIIEILPTEPACDQGS</sequence>
<dbReference type="Gene3D" id="3.40.1410.10">
    <property type="entry name" value="Chorismate lyase-like"/>
    <property type="match status" value="1"/>
</dbReference>
<gene>
    <name evidence="1" type="ORF">HAHE_11360</name>
</gene>
<dbReference type="SUPFAM" id="SSF64288">
    <property type="entry name" value="Chorismate lyase-like"/>
    <property type="match status" value="1"/>
</dbReference>
<accession>A0ABM7REA1</accession>
<evidence type="ECO:0000313" key="2">
    <source>
        <dbReference type="Proteomes" id="UP001374893"/>
    </source>
</evidence>
<organism evidence="1 2">
    <name type="scientific">Haloferula helveola</name>
    <dbReference type="NCBI Taxonomy" id="490095"/>
    <lineage>
        <taxon>Bacteria</taxon>
        <taxon>Pseudomonadati</taxon>
        <taxon>Verrucomicrobiota</taxon>
        <taxon>Verrucomicrobiia</taxon>
        <taxon>Verrucomicrobiales</taxon>
        <taxon>Verrucomicrobiaceae</taxon>
        <taxon>Haloferula</taxon>
    </lineage>
</organism>
<evidence type="ECO:0008006" key="3">
    <source>
        <dbReference type="Google" id="ProtNLM"/>
    </source>
</evidence>
<reference evidence="1 2" key="1">
    <citation type="submission" date="2021-06" db="EMBL/GenBank/DDBJ databases">
        <title>Complete genome of Haloferula helveola possessing various polysaccharide degrading enzymes.</title>
        <authorList>
            <person name="Takami H."/>
            <person name="Huang C."/>
            <person name="Hamasaki K."/>
        </authorList>
    </citation>
    <scope>NUCLEOTIDE SEQUENCE [LARGE SCALE GENOMIC DNA]</scope>
    <source>
        <strain evidence="1 2">CN-1</strain>
    </source>
</reference>
<protein>
    <recommendedName>
        <fullName evidence="3">Chorismate lyase</fullName>
    </recommendedName>
</protein>
<name>A0ABM7REA1_9BACT</name>
<evidence type="ECO:0000313" key="1">
    <source>
        <dbReference type="EMBL" id="BCX47228.1"/>
    </source>
</evidence>
<dbReference type="InterPro" id="IPR028978">
    <property type="entry name" value="Chorismate_lyase_/UTRA_dom_sf"/>
</dbReference>
<dbReference type="EMBL" id="AP024702">
    <property type="protein sequence ID" value="BCX47228.1"/>
    <property type="molecule type" value="Genomic_DNA"/>
</dbReference>
<proteinExistence type="predicted"/>